<dbReference type="EMBL" id="CM001466">
    <property type="protein sequence ID" value="EHY88436.1"/>
    <property type="molecule type" value="Genomic_DNA"/>
</dbReference>
<dbReference type="Proteomes" id="UP000004705">
    <property type="component" value="Chromosome"/>
</dbReference>
<keyword evidence="4 5" id="KW-0560">Oxidoreductase</keyword>
<name>H8G8M7_9PSEU</name>
<reference evidence="7 8" key="1">
    <citation type="journal article" date="2012" name="Stand. Genomic Sci.">
        <title>Genome sequence of the soil bacterium Saccharomonospora azurea type strain (NA-128(T)).</title>
        <authorList>
            <person name="Klenk H.P."/>
            <person name="Held B."/>
            <person name="Lucas S."/>
            <person name="Lapidus A."/>
            <person name="Copeland A."/>
            <person name="Hammon N."/>
            <person name="Pitluck S."/>
            <person name="Goodwin L.A."/>
            <person name="Han C."/>
            <person name="Tapia R."/>
            <person name="Brambilla E.M."/>
            <person name="Potter G."/>
            <person name="Land M."/>
            <person name="Ivanova N."/>
            <person name="Rohde M."/>
            <person name="Goker M."/>
            <person name="Detter J.C."/>
            <person name="Kyrpides N.C."/>
            <person name="Woyke T."/>
        </authorList>
    </citation>
    <scope>NUCLEOTIDE SEQUENCE [LARGE SCALE GENOMIC DNA]</scope>
    <source>
        <strain evidence="7 8">NA-128</strain>
    </source>
</reference>
<proteinExistence type="inferred from homology"/>
<gene>
    <name evidence="7" type="ORF">SacazDRAFT_01507</name>
</gene>
<sequence length="501" mass="53038">MDETTTDVVVVGAGLAGLSAALHLTGAGRGVTVLERAPEPGGRVADRLFGGGYRIDTGASVFTMPELLDEAFAAVGSSVGEWLTLTPLDPAYHAHFADGSTIAVHTDADAMEAEIRAVAGPSDAAGYRRLRRWLRELYAVQRDRFIGANFDSVLDLARPELVRLIALGGFGRLGARVARFLDDERLRRLFTFQSLYAGLDPGRALAAYGVIAYMDTIAGVHYPRGGMGQVARAMTAAARAAGATVRLSTSADRLERDSDGRVRAVWTSTGERIGCDAVVLATELSTAYALLGRAPRRLVRPRYAPSAVVLYGHSARGASGLGHHTLSFGHAWHETFTEIIDRGRLMSDPSLLVTRPTATDPSLAPPGEDVVTVLAPAPNLHTAPADWPRITGAYRDELLRTLDARGFDVAKELVVEGVATPHTWAADGLGAGTPFSLAHTLVQTGPFRPANRVRGADNVVLAGCGTTPGVGIPPVLVSGKLAAERVARVRDHRRSTLGSNA</sequence>
<dbReference type="InterPro" id="IPR014105">
    <property type="entry name" value="Carotenoid/retinoid_OxRdtase"/>
</dbReference>
<evidence type="ECO:0000256" key="4">
    <source>
        <dbReference type="ARBA" id="ARBA00023002"/>
    </source>
</evidence>
<evidence type="ECO:0000256" key="1">
    <source>
        <dbReference type="ARBA" id="ARBA00004829"/>
    </source>
</evidence>
<dbReference type="HOGENOM" id="CLU_019722_2_1_11"/>
<evidence type="ECO:0000313" key="8">
    <source>
        <dbReference type="Proteomes" id="UP000004705"/>
    </source>
</evidence>
<protein>
    <submittedName>
        <fullName evidence="7">Phytoene desaturase</fullName>
    </submittedName>
</protein>
<keyword evidence="3 5" id="KW-0125">Carotenoid biosynthesis</keyword>
<dbReference type="AlphaFoldDB" id="H8G8M7"/>
<evidence type="ECO:0000256" key="5">
    <source>
        <dbReference type="RuleBase" id="RU362075"/>
    </source>
</evidence>
<dbReference type="SUPFAM" id="SSF51905">
    <property type="entry name" value="FAD/NAD(P)-binding domain"/>
    <property type="match status" value="1"/>
</dbReference>
<dbReference type="OrthoDB" id="9774675at2"/>
<dbReference type="GO" id="GO:0016117">
    <property type="term" value="P:carotenoid biosynthetic process"/>
    <property type="evidence" value="ECO:0007669"/>
    <property type="project" value="UniProtKB-KW"/>
</dbReference>
<dbReference type="PANTHER" id="PTHR43734">
    <property type="entry name" value="PHYTOENE DESATURASE"/>
    <property type="match status" value="1"/>
</dbReference>
<evidence type="ECO:0000256" key="2">
    <source>
        <dbReference type="ARBA" id="ARBA00006046"/>
    </source>
</evidence>
<keyword evidence="8" id="KW-1185">Reference proteome</keyword>
<dbReference type="PRINTS" id="PR00419">
    <property type="entry name" value="ADXRDTASE"/>
</dbReference>
<dbReference type="NCBIfam" id="TIGR02734">
    <property type="entry name" value="crtI_fam"/>
    <property type="match status" value="1"/>
</dbReference>
<dbReference type="Gene3D" id="3.50.50.60">
    <property type="entry name" value="FAD/NAD(P)-binding domain"/>
    <property type="match status" value="2"/>
</dbReference>
<dbReference type="InterPro" id="IPR008150">
    <property type="entry name" value="Phytoene_DH_bac_CS"/>
</dbReference>
<evidence type="ECO:0000259" key="6">
    <source>
        <dbReference type="Pfam" id="PF01593"/>
    </source>
</evidence>
<comment type="pathway">
    <text evidence="1 5">Carotenoid biosynthesis.</text>
</comment>
<dbReference type="InterPro" id="IPR002937">
    <property type="entry name" value="Amino_oxidase"/>
</dbReference>
<feature type="domain" description="Amine oxidase" evidence="6">
    <location>
        <begin position="15"/>
        <end position="486"/>
    </location>
</feature>
<evidence type="ECO:0000313" key="7">
    <source>
        <dbReference type="EMBL" id="EHY88436.1"/>
    </source>
</evidence>
<dbReference type="PROSITE" id="PS00982">
    <property type="entry name" value="PHYTOENE_DH"/>
    <property type="match status" value="1"/>
</dbReference>
<organism evidence="7 8">
    <name type="scientific">Saccharomonospora azurea NA-128</name>
    <dbReference type="NCBI Taxonomy" id="882081"/>
    <lineage>
        <taxon>Bacteria</taxon>
        <taxon>Bacillati</taxon>
        <taxon>Actinomycetota</taxon>
        <taxon>Actinomycetes</taxon>
        <taxon>Pseudonocardiales</taxon>
        <taxon>Pseudonocardiaceae</taxon>
        <taxon>Saccharomonospora</taxon>
    </lineage>
</organism>
<comment type="similarity">
    <text evidence="2 5">Belongs to the carotenoid/retinoid oxidoreductase family.</text>
</comment>
<dbReference type="Pfam" id="PF01593">
    <property type="entry name" value="Amino_oxidase"/>
    <property type="match status" value="1"/>
</dbReference>
<dbReference type="PANTHER" id="PTHR43734:SF1">
    <property type="entry name" value="PHYTOENE DESATURASE"/>
    <property type="match status" value="1"/>
</dbReference>
<dbReference type="GO" id="GO:0016627">
    <property type="term" value="F:oxidoreductase activity, acting on the CH-CH group of donors"/>
    <property type="evidence" value="ECO:0007669"/>
    <property type="project" value="UniProtKB-ARBA"/>
</dbReference>
<evidence type="ECO:0000256" key="3">
    <source>
        <dbReference type="ARBA" id="ARBA00022746"/>
    </source>
</evidence>
<accession>H8G8M7</accession>
<dbReference type="RefSeq" id="WP_005440157.1">
    <property type="nucleotide sequence ID" value="NZ_CM001466.1"/>
</dbReference>
<dbReference type="InterPro" id="IPR036188">
    <property type="entry name" value="FAD/NAD-bd_sf"/>
</dbReference>